<sequence>MLLQKLCMRTLHTTRQLCVSGAGVGAGMQKSALAALRKKTGYTFANCKKALELHNNDVQQAEKWLHEQAQSLGWSKATKVADRVTTQGLVGVLVSGNRGAMVELNCETDFVARNDTFKRFVDHVSRIVLHYTDLTEFDGDLWKLGFDSDALKNLATPQGGNLGDHLALLIGAMGENASIRRALCFKVNNDLRLAGYAHPAPTNVGTIQNITQVGKYGAIVAFRSKQEFDDVEFQKSICQQIVGMKPLKVGEYEKDKPAENKDDETCLIHQEYLLDADKTMGEMLQEQQIQVVDYHRFECGEKTQRELAEIMQNQQRQSSN</sequence>
<evidence type="ECO:0000256" key="5">
    <source>
        <dbReference type="ARBA" id="ARBA00023128"/>
    </source>
</evidence>
<dbReference type="GO" id="GO:0070125">
    <property type="term" value="P:mitochondrial translational elongation"/>
    <property type="evidence" value="ECO:0007669"/>
    <property type="project" value="TreeGrafter"/>
</dbReference>
<comment type="subcellular location">
    <subcellularLocation>
        <location evidence="6">Mitochondrion</location>
    </subcellularLocation>
</comment>
<dbReference type="FunFam" id="1.10.8.10:FF:000031">
    <property type="entry name" value="Elongation factor Ts, mitochondrial"/>
    <property type="match status" value="1"/>
</dbReference>
<keyword evidence="3 6" id="KW-0648">Protein biosynthesis</keyword>
<dbReference type="Pfam" id="PF25025">
    <property type="entry name" value="EF-Ts_N"/>
    <property type="match status" value="1"/>
</dbReference>
<evidence type="ECO:0000256" key="3">
    <source>
        <dbReference type="ARBA" id="ARBA00022917"/>
    </source>
</evidence>
<dbReference type="InterPro" id="IPR036402">
    <property type="entry name" value="EF-Ts_dimer_sf"/>
</dbReference>
<dbReference type="CDD" id="cd14275">
    <property type="entry name" value="UBA_EF-Ts"/>
    <property type="match status" value="1"/>
</dbReference>
<dbReference type="OMA" id="QEYMLDD"/>
<dbReference type="Gene3D" id="3.30.479.20">
    <property type="entry name" value="Elongation factor Ts, dimerisation domain"/>
    <property type="match status" value="2"/>
</dbReference>
<evidence type="ECO:0000259" key="7">
    <source>
        <dbReference type="Pfam" id="PF00889"/>
    </source>
</evidence>
<dbReference type="PANTHER" id="PTHR11741">
    <property type="entry name" value="ELONGATION FACTOR TS"/>
    <property type="match status" value="1"/>
</dbReference>
<evidence type="ECO:0000256" key="2">
    <source>
        <dbReference type="ARBA" id="ARBA00022768"/>
    </source>
</evidence>
<dbReference type="AlphaFoldDB" id="A0A0M3QTD0"/>
<evidence type="ECO:0000256" key="4">
    <source>
        <dbReference type="ARBA" id="ARBA00022946"/>
    </source>
</evidence>
<keyword evidence="4" id="KW-0809">Transit peptide</keyword>
<dbReference type="InterPro" id="IPR018101">
    <property type="entry name" value="Transl_elong_Ts_CS"/>
</dbReference>
<keyword evidence="2 6" id="KW-0251">Elongation factor</keyword>
<evidence type="ECO:0000256" key="1">
    <source>
        <dbReference type="ARBA" id="ARBA00005532"/>
    </source>
</evidence>
<keyword evidence="5 6" id="KW-0496">Mitochondrion</keyword>
<evidence type="ECO:0000256" key="6">
    <source>
        <dbReference type="HAMAP-Rule" id="MF_03135"/>
    </source>
</evidence>
<comment type="similarity">
    <text evidence="1 6">Belongs to the EF-Ts family.</text>
</comment>
<accession>A0A0M3QTD0</accession>
<keyword evidence="9" id="KW-1185">Reference proteome</keyword>
<evidence type="ECO:0000313" key="9">
    <source>
        <dbReference type="Proteomes" id="UP000494163"/>
    </source>
</evidence>
<organism evidence="8 9">
    <name type="scientific">Drosophila busckii</name>
    <name type="common">Fruit fly</name>
    <dbReference type="NCBI Taxonomy" id="30019"/>
    <lineage>
        <taxon>Eukaryota</taxon>
        <taxon>Metazoa</taxon>
        <taxon>Ecdysozoa</taxon>
        <taxon>Arthropoda</taxon>
        <taxon>Hexapoda</taxon>
        <taxon>Insecta</taxon>
        <taxon>Pterygota</taxon>
        <taxon>Neoptera</taxon>
        <taxon>Endopterygota</taxon>
        <taxon>Diptera</taxon>
        <taxon>Brachycera</taxon>
        <taxon>Muscomorpha</taxon>
        <taxon>Ephydroidea</taxon>
        <taxon>Drosophilidae</taxon>
        <taxon>Drosophila</taxon>
    </lineage>
</organism>
<dbReference type="PROSITE" id="PS01127">
    <property type="entry name" value="EF_TS_2"/>
    <property type="match status" value="1"/>
</dbReference>
<dbReference type="HAMAP" id="MF_00050">
    <property type="entry name" value="EF_Ts"/>
    <property type="match status" value="1"/>
</dbReference>
<dbReference type="Gene3D" id="1.10.8.10">
    <property type="entry name" value="DNA helicase RuvA subunit, C-terminal domain"/>
    <property type="match status" value="1"/>
</dbReference>
<dbReference type="STRING" id="30019.A0A0M3QTD0"/>
<dbReference type="SUPFAM" id="SSF54713">
    <property type="entry name" value="Elongation factor Ts (EF-Ts), dimerisation domain"/>
    <property type="match status" value="1"/>
</dbReference>
<comment type="function">
    <text evidence="6">Associates with the EF-Tu.GDP complex and induces the exchange of GDP to GTP. It remains bound to the aminoacyl-tRNA.EF-Tu.GTP complex up to the GTP hydrolysis stage on the ribosome.</text>
</comment>
<dbReference type="EMBL" id="CP012523">
    <property type="protein sequence ID" value="ALC38669.1"/>
    <property type="molecule type" value="Genomic_DNA"/>
</dbReference>
<feature type="domain" description="Translation elongation factor EFTs/EF1B dimerisation" evidence="7">
    <location>
        <begin position="99"/>
        <end position="250"/>
    </location>
</feature>
<dbReference type="InterPro" id="IPR014039">
    <property type="entry name" value="Transl_elong_EFTs/EF1B_dimer"/>
</dbReference>
<gene>
    <name evidence="8" type="ORF">Dbus_chr2Lg754</name>
</gene>
<dbReference type="PANTHER" id="PTHR11741:SF0">
    <property type="entry name" value="ELONGATION FACTOR TS, MITOCHONDRIAL"/>
    <property type="match status" value="1"/>
</dbReference>
<name>A0A0M3QTD0_DROBS</name>
<dbReference type="SUPFAM" id="SSF46934">
    <property type="entry name" value="UBA-like"/>
    <property type="match status" value="1"/>
</dbReference>
<dbReference type="GO" id="GO:0003746">
    <property type="term" value="F:translation elongation factor activity"/>
    <property type="evidence" value="ECO:0007669"/>
    <property type="project" value="UniProtKB-UniRule"/>
</dbReference>
<dbReference type="FunFam" id="3.30.479.20:FF:000026">
    <property type="entry name" value="Elongation factor Ts, mitochondrial"/>
    <property type="match status" value="1"/>
</dbReference>
<dbReference type="InterPro" id="IPR001816">
    <property type="entry name" value="Transl_elong_EFTs/EF1B"/>
</dbReference>
<dbReference type="Proteomes" id="UP000494163">
    <property type="component" value="Chromosome 2L"/>
</dbReference>
<dbReference type="Pfam" id="PF00889">
    <property type="entry name" value="EF_TS"/>
    <property type="match status" value="1"/>
</dbReference>
<protein>
    <recommendedName>
        <fullName evidence="6">Elongation factor Ts, mitochondrial</fullName>
        <shortName evidence="6">EF-Ts</shortName>
        <shortName evidence="6">EF-TsMt</shortName>
    </recommendedName>
</protein>
<dbReference type="InterPro" id="IPR009060">
    <property type="entry name" value="UBA-like_sf"/>
</dbReference>
<dbReference type="OrthoDB" id="277235at2759"/>
<proteinExistence type="inferred from homology"/>
<reference evidence="8 9" key="1">
    <citation type="submission" date="2015-08" db="EMBL/GenBank/DDBJ databases">
        <title>Ancestral chromatin configuration constrains chromatin evolution on differentiating sex chromosomes in Drosophila.</title>
        <authorList>
            <person name="Zhou Q."/>
            <person name="Bachtrog D."/>
        </authorList>
    </citation>
    <scope>NUCLEOTIDE SEQUENCE [LARGE SCALE GENOMIC DNA]</scope>
    <source>
        <tissue evidence="8">Whole larvae</tissue>
    </source>
</reference>
<dbReference type="SMR" id="A0A0M3QTD0"/>
<dbReference type="GO" id="GO:0005739">
    <property type="term" value="C:mitochondrion"/>
    <property type="evidence" value="ECO:0007669"/>
    <property type="project" value="UniProtKB-SubCell"/>
</dbReference>
<evidence type="ECO:0000313" key="8">
    <source>
        <dbReference type="EMBL" id="ALC38669.1"/>
    </source>
</evidence>